<feature type="non-terminal residue" evidence="2">
    <location>
        <position position="1"/>
    </location>
</feature>
<evidence type="ECO:0000256" key="1">
    <source>
        <dbReference type="SAM" id="MobiDB-lite"/>
    </source>
</evidence>
<proteinExistence type="predicted"/>
<gene>
    <name evidence="2" type="ORF">AVDCRST_MAG85-2013</name>
</gene>
<protein>
    <submittedName>
        <fullName evidence="2">Uncharacterized protein</fullName>
    </submittedName>
</protein>
<feature type="non-terminal residue" evidence="2">
    <location>
        <position position="58"/>
    </location>
</feature>
<dbReference type="EMBL" id="CADCVT010000216">
    <property type="protein sequence ID" value="CAA9505345.1"/>
    <property type="molecule type" value="Genomic_DNA"/>
</dbReference>
<feature type="compositionally biased region" description="Low complexity" evidence="1">
    <location>
        <begin position="45"/>
        <end position="58"/>
    </location>
</feature>
<reference evidence="2" key="1">
    <citation type="submission" date="2020-02" db="EMBL/GenBank/DDBJ databases">
        <authorList>
            <person name="Meier V. D."/>
        </authorList>
    </citation>
    <scope>NUCLEOTIDE SEQUENCE</scope>
    <source>
        <strain evidence="2">AVDCRST_MAG85</strain>
    </source>
</reference>
<accession>A0A6J4SU66</accession>
<name>A0A6J4SU66_9ACTN</name>
<evidence type="ECO:0000313" key="2">
    <source>
        <dbReference type="EMBL" id="CAA9505345.1"/>
    </source>
</evidence>
<dbReference type="AlphaFoldDB" id="A0A6J4SU66"/>
<feature type="compositionally biased region" description="Basic and acidic residues" evidence="1">
    <location>
        <begin position="25"/>
        <end position="43"/>
    </location>
</feature>
<feature type="region of interest" description="Disordered" evidence="1">
    <location>
        <begin position="15"/>
        <end position="58"/>
    </location>
</feature>
<sequence length="58" mass="6125">GGRLARRHAVLRGVRVGAGDPPGGARRDARLLRGPQDHADRLLRARGPGARARAARAL</sequence>
<organism evidence="2">
    <name type="scientific">uncultured Solirubrobacteraceae bacterium</name>
    <dbReference type="NCBI Taxonomy" id="1162706"/>
    <lineage>
        <taxon>Bacteria</taxon>
        <taxon>Bacillati</taxon>
        <taxon>Actinomycetota</taxon>
        <taxon>Thermoleophilia</taxon>
        <taxon>Solirubrobacterales</taxon>
        <taxon>Solirubrobacteraceae</taxon>
        <taxon>environmental samples</taxon>
    </lineage>
</organism>